<dbReference type="EMBL" id="FNZQ01000003">
    <property type="protein sequence ID" value="SEL09554.1"/>
    <property type="molecule type" value="Genomic_DNA"/>
</dbReference>
<dbReference type="STRING" id="188906.SAMN04488526_1902"/>
<dbReference type="Pfam" id="PF12844">
    <property type="entry name" value="HTH_19"/>
    <property type="match status" value="1"/>
</dbReference>
<proteinExistence type="predicted"/>
<reference evidence="2 3" key="1">
    <citation type="submission" date="2016-10" db="EMBL/GenBank/DDBJ databases">
        <authorList>
            <person name="de Groot N.N."/>
        </authorList>
    </citation>
    <scope>NUCLEOTIDE SEQUENCE [LARGE SCALE GENOMIC DNA]</scope>
    <source>
        <strain evidence="2 3">DSM 14858</strain>
    </source>
</reference>
<dbReference type="Proteomes" id="UP000199283">
    <property type="component" value="Unassembled WGS sequence"/>
</dbReference>
<dbReference type="InterPro" id="IPR010982">
    <property type="entry name" value="Lambda_DNA-bd_dom_sf"/>
</dbReference>
<dbReference type="AlphaFoldDB" id="A0A1H7MEF1"/>
<evidence type="ECO:0000259" key="1">
    <source>
        <dbReference type="PROSITE" id="PS50943"/>
    </source>
</evidence>
<dbReference type="Gene3D" id="1.10.260.40">
    <property type="entry name" value="lambda repressor-like DNA-binding domains"/>
    <property type="match status" value="1"/>
</dbReference>
<dbReference type="SMART" id="SM00530">
    <property type="entry name" value="HTH_XRE"/>
    <property type="match status" value="1"/>
</dbReference>
<accession>A0A1H7MEF1</accession>
<dbReference type="PROSITE" id="PS50943">
    <property type="entry name" value="HTH_CROC1"/>
    <property type="match status" value="1"/>
</dbReference>
<dbReference type="GO" id="GO:0003677">
    <property type="term" value="F:DNA binding"/>
    <property type="evidence" value="ECO:0007669"/>
    <property type="project" value="InterPro"/>
</dbReference>
<dbReference type="InterPro" id="IPR001387">
    <property type="entry name" value="Cro/C1-type_HTH"/>
</dbReference>
<keyword evidence="3" id="KW-1185">Reference proteome</keyword>
<dbReference type="OrthoDB" id="5659783at2"/>
<gene>
    <name evidence="2" type="ORF">SAMN04488526_1902</name>
</gene>
<dbReference type="CDD" id="cd00093">
    <property type="entry name" value="HTH_XRE"/>
    <property type="match status" value="1"/>
</dbReference>
<protein>
    <submittedName>
        <fullName evidence="2">Transcriptional regulator, XRE family</fullName>
    </submittedName>
</protein>
<organism evidence="2 3">
    <name type="scientific">Jannaschia helgolandensis</name>
    <dbReference type="NCBI Taxonomy" id="188906"/>
    <lineage>
        <taxon>Bacteria</taxon>
        <taxon>Pseudomonadati</taxon>
        <taxon>Pseudomonadota</taxon>
        <taxon>Alphaproteobacteria</taxon>
        <taxon>Rhodobacterales</taxon>
        <taxon>Roseobacteraceae</taxon>
        <taxon>Jannaschia</taxon>
    </lineage>
</organism>
<dbReference type="RefSeq" id="WP_092762172.1">
    <property type="nucleotide sequence ID" value="NZ_CAXBJT010000054.1"/>
</dbReference>
<dbReference type="SUPFAM" id="SSF47413">
    <property type="entry name" value="lambda repressor-like DNA-binding domains"/>
    <property type="match status" value="1"/>
</dbReference>
<sequence length="125" mass="13645">MPEDSDWYDPGTTTFGDRLTGAREAAGLDVDELAHRLGVKGKTIRAWEEDRAEPRANRVSMLAGLTNVSLVWLMTGAGEGPNGDASGADGDLLKEVELLRRETARLADRLGLLEHRLRARFEGDA</sequence>
<evidence type="ECO:0000313" key="2">
    <source>
        <dbReference type="EMBL" id="SEL09554.1"/>
    </source>
</evidence>
<name>A0A1H7MEF1_9RHOB</name>
<evidence type="ECO:0000313" key="3">
    <source>
        <dbReference type="Proteomes" id="UP000199283"/>
    </source>
</evidence>
<feature type="domain" description="HTH cro/C1-type" evidence="1">
    <location>
        <begin position="22"/>
        <end position="73"/>
    </location>
</feature>